<evidence type="ECO:0000313" key="3">
    <source>
        <dbReference type="Proteomes" id="UP001595886"/>
    </source>
</evidence>
<gene>
    <name evidence="2" type="ORF">ACFO6Q_05680</name>
</gene>
<dbReference type="Proteomes" id="UP001595886">
    <property type="component" value="Unassembled WGS sequence"/>
</dbReference>
<keyword evidence="3" id="KW-1185">Reference proteome</keyword>
<organism evidence="2 3">
    <name type="scientific">Dokdonella ginsengisoli</name>
    <dbReference type="NCBI Taxonomy" id="363846"/>
    <lineage>
        <taxon>Bacteria</taxon>
        <taxon>Pseudomonadati</taxon>
        <taxon>Pseudomonadota</taxon>
        <taxon>Gammaproteobacteria</taxon>
        <taxon>Lysobacterales</taxon>
        <taxon>Rhodanobacteraceae</taxon>
        <taxon>Dokdonella</taxon>
    </lineage>
</organism>
<protein>
    <recommendedName>
        <fullName evidence="4">FG-GAP repeat protein</fullName>
    </recommendedName>
</protein>
<dbReference type="EMBL" id="JBHSHD010000005">
    <property type="protein sequence ID" value="MFC4819802.1"/>
    <property type="molecule type" value="Genomic_DNA"/>
</dbReference>
<proteinExistence type="predicted"/>
<sequence length="545" mass="56299">MLHRLVRILPCLAFLLPVGAALAADKPPEPDTEIAWETQAGGYGLDPGFNGGAFFLDRFAGSSSANYRGRKLARLSNGDVVAVGLVPAYNQPDPPDGQFHIGLVRYDASGQRVAWTFSSSPYGNFGNQYLIYPGSNLGGQLTPRFTAVKDVKTIGDRIYVMVDHTPDGESRDVQLLIFSDVAGETGRFLGHFTLFTSPFNEDGAEMALFSSATLGGAPYKLLAAATVYGGSGNYIRLSRFNVGGITPFEGDSTFGTDGTSIAFLFQTSGGCSSAVATAGACPLIARSLAIGFRGFTGSGPIYVGAERQYAATTATSNDWDAAVVKFSSSGDLDASFGSGTGAGSGNGFAFVQFDRGTKEDRNRGIAVRTLGLGIPAAPYNDEIYVVASAAQACASGTGVGKLDQDGHYVTTFGTGGKLRFGGWDDPGDAQACAVYGAAAPFAVARDGATLAIAGQDDAEVGPDFIPAASVAFVDTDAGSLLQRFATAVRPPGATFPSSSALYGIVASGNGSFSVTGDVRDPGTGNTLMFATARIGRDVIFANGFD</sequence>
<accession>A0ABV9QSK6</accession>
<comment type="caution">
    <text evidence="2">The sequence shown here is derived from an EMBL/GenBank/DDBJ whole genome shotgun (WGS) entry which is preliminary data.</text>
</comment>
<keyword evidence="1" id="KW-0732">Signal</keyword>
<evidence type="ECO:0000256" key="1">
    <source>
        <dbReference type="SAM" id="SignalP"/>
    </source>
</evidence>
<evidence type="ECO:0008006" key="4">
    <source>
        <dbReference type="Google" id="ProtNLM"/>
    </source>
</evidence>
<name>A0ABV9QSK6_9GAMM</name>
<reference evidence="3" key="1">
    <citation type="journal article" date="2019" name="Int. J. Syst. Evol. Microbiol.">
        <title>The Global Catalogue of Microorganisms (GCM) 10K type strain sequencing project: providing services to taxonomists for standard genome sequencing and annotation.</title>
        <authorList>
            <consortium name="The Broad Institute Genomics Platform"/>
            <consortium name="The Broad Institute Genome Sequencing Center for Infectious Disease"/>
            <person name="Wu L."/>
            <person name="Ma J."/>
        </authorList>
    </citation>
    <scope>NUCLEOTIDE SEQUENCE [LARGE SCALE GENOMIC DNA]</scope>
    <source>
        <strain evidence="3">CCUG 30340</strain>
    </source>
</reference>
<feature type="chain" id="PRO_5047500453" description="FG-GAP repeat protein" evidence="1">
    <location>
        <begin position="24"/>
        <end position="545"/>
    </location>
</feature>
<evidence type="ECO:0000313" key="2">
    <source>
        <dbReference type="EMBL" id="MFC4819802.1"/>
    </source>
</evidence>
<dbReference type="RefSeq" id="WP_380019596.1">
    <property type="nucleotide sequence ID" value="NZ_JBHSHD010000005.1"/>
</dbReference>
<feature type="signal peptide" evidence="1">
    <location>
        <begin position="1"/>
        <end position="23"/>
    </location>
</feature>